<evidence type="ECO:0000313" key="1">
    <source>
        <dbReference type="EMBL" id="OKO95941.1"/>
    </source>
</evidence>
<dbReference type="AlphaFoldDB" id="A0A1Q5T6T3"/>
<accession>A0A1Q5T6T3</accession>
<dbReference type="EMBL" id="MNBE01000701">
    <property type="protein sequence ID" value="OKO95941.1"/>
    <property type="molecule type" value="Genomic_DNA"/>
</dbReference>
<comment type="caution">
    <text evidence="1">The sequence shown here is derived from an EMBL/GenBank/DDBJ whole genome shotgun (WGS) entry which is preliminary data.</text>
</comment>
<proteinExistence type="predicted"/>
<sequence>MANPTTYEITILNESGSSHAYFLFAETPQVSNSPSVFQNIWMAAPPIVSRSDGSSQMKFTINTQYYAVCGTSVQPLGSNVAIATSDYESVQLGAEDQPGTTLNFTTIGGANFPEPLPTPTGPDGGFTIQADRSWSEPDPSGQDMHGNVVPVASVPVSPGITYNMFPVVKFYVSYGSFVEGQILDVEELGPTLEVNFTQAEYNTVTYIHNNLDEYQQVAPSEARGIKLKSLAAKKAAFLGEVEVPAAGKMRGQNHTVNGLMKEDRLAKDLQRTLAKMVRSANGVA</sequence>
<dbReference type="Proteomes" id="UP000186955">
    <property type="component" value="Unassembled WGS sequence"/>
</dbReference>
<keyword evidence="2" id="KW-1185">Reference proteome</keyword>
<organism evidence="1 2">
    <name type="scientific">Penicillium subrubescens</name>
    <dbReference type="NCBI Taxonomy" id="1316194"/>
    <lineage>
        <taxon>Eukaryota</taxon>
        <taxon>Fungi</taxon>
        <taxon>Dikarya</taxon>
        <taxon>Ascomycota</taxon>
        <taxon>Pezizomycotina</taxon>
        <taxon>Eurotiomycetes</taxon>
        <taxon>Eurotiomycetidae</taxon>
        <taxon>Eurotiales</taxon>
        <taxon>Aspergillaceae</taxon>
        <taxon>Penicillium</taxon>
    </lineage>
</organism>
<reference evidence="1 2" key="1">
    <citation type="submission" date="2016-10" db="EMBL/GenBank/DDBJ databases">
        <title>Genome sequence of the ascomycete fungus Penicillium subrubescens.</title>
        <authorList>
            <person name="De Vries R.P."/>
            <person name="Peng M."/>
            <person name="Dilokpimol A."/>
            <person name="Hilden K."/>
            <person name="Makela M.R."/>
            <person name="Grigoriev I."/>
            <person name="Riley R."/>
            <person name="Granchi Z."/>
        </authorList>
    </citation>
    <scope>NUCLEOTIDE SEQUENCE [LARGE SCALE GENOMIC DNA]</scope>
    <source>
        <strain evidence="1 2">CBS 132785</strain>
    </source>
</reference>
<dbReference type="STRING" id="1316194.A0A1Q5T6T3"/>
<name>A0A1Q5T6T3_9EURO</name>
<gene>
    <name evidence="1" type="ORF">PENSUB_10962</name>
</gene>
<evidence type="ECO:0000313" key="2">
    <source>
        <dbReference type="Proteomes" id="UP000186955"/>
    </source>
</evidence>
<protein>
    <submittedName>
        <fullName evidence="1">Uncharacterized protein</fullName>
    </submittedName>
</protein>